<dbReference type="InterPro" id="IPR001680">
    <property type="entry name" value="WD40_rpt"/>
</dbReference>
<keyword evidence="3" id="KW-0647">Proteasome</keyword>
<dbReference type="SUPFAM" id="SSF81383">
    <property type="entry name" value="F-box domain"/>
    <property type="match status" value="1"/>
</dbReference>
<dbReference type="PROSITE" id="PS50294">
    <property type="entry name" value="WD_REPEATS_REGION"/>
    <property type="match status" value="1"/>
</dbReference>
<dbReference type="PROSITE" id="PS00678">
    <property type="entry name" value="WD_REPEATS_1"/>
    <property type="match status" value="1"/>
</dbReference>
<reference evidence="8" key="1">
    <citation type="submission" date="2022-07" db="EMBL/GenBank/DDBJ databases">
        <title>The genome of Lyophyllum shimeji provides insight into the initial evolution of ectomycorrhizal fungal genome.</title>
        <authorList>
            <person name="Kobayashi Y."/>
            <person name="Shibata T."/>
            <person name="Hirakawa H."/>
            <person name="Shigenobu S."/>
            <person name="Nishiyama T."/>
            <person name="Yamada A."/>
            <person name="Hasebe M."/>
            <person name="Kawaguchi M."/>
        </authorList>
    </citation>
    <scope>NUCLEOTIDE SEQUENCE</scope>
    <source>
        <strain evidence="8">AT787</strain>
    </source>
</reference>
<evidence type="ECO:0000256" key="4">
    <source>
        <dbReference type="ARBA" id="ARBA00038321"/>
    </source>
</evidence>
<dbReference type="Proteomes" id="UP001063166">
    <property type="component" value="Unassembled WGS sequence"/>
</dbReference>
<dbReference type="SMART" id="SM00320">
    <property type="entry name" value="WD40"/>
    <property type="match status" value="2"/>
</dbReference>
<sequence>MLNSHTHTSSKESPYLKPIKFNPNQANQHGVPDSRILLDIPSETLTGITSYLDPPSMLALARVHGRLNAHIKNDNTWHRAFVCQFLNIGPESDIDDDVKSLMLRRSENSWRNEFITRYRLRRRWQRSRNTTVAHAPVHTEISSMHMMPGPALLVSSTHYGIVSRSLPLTGKIFPGYLDASGLHLGLGVGNPNAEFSPDVSVCTLASDGGTAKVLWGFRHGEVGVMTAPRVLDASKRPVTDMVRCDVNDEHVGAVLDAVWGDAPGAFVVTAGADATVKIWDAKTVRCLWTAERKAGDLVPDPCLKVAVSVAKGMVVTVTRSGEVAAWTGFQLQSAASFSAASIKEVRIACPIIPMKTTSDATMGTPRVSALHIDPHSPVPTILVAYEADRHFYGIRVTDTDNIETTAFGDASFAPISALAPFFSAESSFVFAGDTLGCVSLYNWSTPPRALGHSVHCVRKFEAHEDGASVTALAWNGLTLVTGSARGTSHVWDGLTFEHLRSFPSPVPRIRAQGPAAAHGTREREPVRQILLGPEKEVLLVSVGDRVLAWKAGPVPKTSAGGVRGRHTFGAVGKKKKDRRDVAKYLQQVELNQTIAESTSMLRQESDYMQEANVRAKAQHDHLERLGLSETEALEYVLMLSRDEALQRESAVLADQSGAVDEGVFEGDFDFDDPSFTSDATASSSSTSLTLSRTSPTHSGFNTPRTGQPISRAASSTSNEKIQISPRLEPEPMEAGFETPASSPPQSPQSTDEAHFPAIRTASTPPVAGSSRSFARSASGNGSGSASSSRAGGSVRGSPQSVKSASAWSVPLQIPAATRSTPSSVSASSSARSSSSYSFALQGEDAMDEELKFALELSLAEARSRGEAV</sequence>
<dbReference type="PANTHER" id="PTHR19857">
    <property type="entry name" value="MITOCHONDRIAL DIVISION PROTEIN 1-RELATED"/>
    <property type="match status" value="1"/>
</dbReference>
<evidence type="ECO:0000256" key="1">
    <source>
        <dbReference type="ARBA" id="ARBA00022574"/>
    </source>
</evidence>
<feature type="compositionally biased region" description="Low complexity" evidence="6">
    <location>
        <begin position="767"/>
        <end position="797"/>
    </location>
</feature>
<evidence type="ECO:0000259" key="7">
    <source>
        <dbReference type="PROSITE" id="PS50181"/>
    </source>
</evidence>
<dbReference type="InterPro" id="IPR001810">
    <property type="entry name" value="F-box_dom"/>
</dbReference>
<dbReference type="PANTHER" id="PTHR19857:SF19">
    <property type="entry name" value="26S PROTEASOME REGULATORY SUBUNIT RPN14"/>
    <property type="match status" value="1"/>
</dbReference>
<proteinExistence type="inferred from homology"/>
<dbReference type="Gene3D" id="1.20.1280.50">
    <property type="match status" value="1"/>
</dbReference>
<comment type="caution">
    <text evidence="8">The sequence shown here is derived from an EMBL/GenBank/DDBJ whole genome shotgun (WGS) entry which is preliminary data.</text>
</comment>
<dbReference type="Pfam" id="PF12937">
    <property type="entry name" value="F-box-like"/>
    <property type="match status" value="1"/>
</dbReference>
<dbReference type="InterPro" id="IPR036322">
    <property type="entry name" value="WD40_repeat_dom_sf"/>
</dbReference>
<keyword evidence="2" id="KW-0677">Repeat</keyword>
<name>A0A9P3UTV3_LYOSH</name>
<feature type="compositionally biased region" description="Low complexity" evidence="6">
    <location>
        <begin position="675"/>
        <end position="698"/>
    </location>
</feature>
<feature type="repeat" description="WD" evidence="5">
    <location>
        <begin position="247"/>
        <end position="289"/>
    </location>
</feature>
<dbReference type="Pfam" id="PF00400">
    <property type="entry name" value="WD40"/>
    <property type="match status" value="2"/>
</dbReference>
<feature type="compositionally biased region" description="Low complexity" evidence="6">
    <location>
        <begin position="814"/>
        <end position="837"/>
    </location>
</feature>
<comment type="similarity">
    <text evidence="4">Belongs to the WD repeat PAAF1/RPN14 family.</text>
</comment>
<dbReference type="OrthoDB" id="429520at2759"/>
<dbReference type="PROSITE" id="PS50181">
    <property type="entry name" value="FBOX"/>
    <property type="match status" value="1"/>
</dbReference>
<dbReference type="InterPro" id="IPR051179">
    <property type="entry name" value="WD_repeat_multifunction"/>
</dbReference>
<feature type="domain" description="F-box" evidence="7">
    <location>
        <begin position="34"/>
        <end position="80"/>
    </location>
</feature>
<evidence type="ECO:0000313" key="8">
    <source>
        <dbReference type="EMBL" id="GLB44562.1"/>
    </source>
</evidence>
<dbReference type="AlphaFoldDB" id="A0A9P3UTV3"/>
<dbReference type="PROSITE" id="PS50082">
    <property type="entry name" value="WD_REPEATS_2"/>
    <property type="match status" value="1"/>
</dbReference>
<feature type="compositionally biased region" description="Polar residues" evidence="6">
    <location>
        <begin position="699"/>
        <end position="721"/>
    </location>
</feature>
<dbReference type="SUPFAM" id="SSF50978">
    <property type="entry name" value="WD40 repeat-like"/>
    <property type="match status" value="1"/>
</dbReference>
<dbReference type="EMBL" id="BRPK01000017">
    <property type="protein sequence ID" value="GLB44562.1"/>
    <property type="molecule type" value="Genomic_DNA"/>
</dbReference>
<protein>
    <submittedName>
        <fullName evidence="8">Ubiquitin-interacting motif containing protein</fullName>
    </submittedName>
</protein>
<evidence type="ECO:0000256" key="6">
    <source>
        <dbReference type="SAM" id="MobiDB-lite"/>
    </source>
</evidence>
<evidence type="ECO:0000256" key="2">
    <source>
        <dbReference type="ARBA" id="ARBA00022737"/>
    </source>
</evidence>
<evidence type="ECO:0000313" key="9">
    <source>
        <dbReference type="Proteomes" id="UP001063166"/>
    </source>
</evidence>
<keyword evidence="9" id="KW-1185">Reference proteome</keyword>
<dbReference type="GO" id="GO:0000502">
    <property type="term" value="C:proteasome complex"/>
    <property type="evidence" value="ECO:0007669"/>
    <property type="project" value="UniProtKB-KW"/>
</dbReference>
<accession>A0A9P3UTV3</accession>
<organism evidence="8 9">
    <name type="scientific">Lyophyllum shimeji</name>
    <name type="common">Hon-shimeji</name>
    <name type="synonym">Tricholoma shimeji</name>
    <dbReference type="NCBI Taxonomy" id="47721"/>
    <lineage>
        <taxon>Eukaryota</taxon>
        <taxon>Fungi</taxon>
        <taxon>Dikarya</taxon>
        <taxon>Basidiomycota</taxon>
        <taxon>Agaricomycotina</taxon>
        <taxon>Agaricomycetes</taxon>
        <taxon>Agaricomycetidae</taxon>
        <taxon>Agaricales</taxon>
        <taxon>Tricholomatineae</taxon>
        <taxon>Lyophyllaceae</taxon>
        <taxon>Lyophyllum</taxon>
    </lineage>
</organism>
<evidence type="ECO:0000256" key="5">
    <source>
        <dbReference type="PROSITE-ProRule" id="PRU00221"/>
    </source>
</evidence>
<evidence type="ECO:0000256" key="3">
    <source>
        <dbReference type="ARBA" id="ARBA00022942"/>
    </source>
</evidence>
<dbReference type="InterPro" id="IPR036047">
    <property type="entry name" value="F-box-like_dom_sf"/>
</dbReference>
<dbReference type="InterPro" id="IPR019775">
    <property type="entry name" value="WD40_repeat_CS"/>
</dbReference>
<keyword evidence="1 5" id="KW-0853">WD repeat</keyword>
<feature type="region of interest" description="Disordered" evidence="6">
    <location>
        <begin position="675"/>
        <end position="838"/>
    </location>
</feature>
<dbReference type="InterPro" id="IPR015943">
    <property type="entry name" value="WD40/YVTN_repeat-like_dom_sf"/>
</dbReference>
<dbReference type="Gene3D" id="2.130.10.10">
    <property type="entry name" value="YVTN repeat-like/Quinoprotein amine dehydrogenase"/>
    <property type="match status" value="2"/>
</dbReference>
<gene>
    <name evidence="8" type="ORF">LshimejAT787_1701890</name>
</gene>